<comment type="similarity">
    <text evidence="6">Belongs to the radical SAM superfamily. Anaerobic sulfatase-maturating enzyme family.</text>
</comment>
<dbReference type="AlphaFoldDB" id="A0A9X0XE23"/>
<comment type="caution">
    <text evidence="8">The sequence shown here is derived from an EMBL/GenBank/DDBJ whole genome shotgun (WGS) entry which is preliminary data.</text>
</comment>
<name>A0A9X0XE23_9BURK</name>
<dbReference type="SFLD" id="SFLDG01067">
    <property type="entry name" value="SPASM/twitch_domain_containing"/>
    <property type="match status" value="1"/>
</dbReference>
<dbReference type="SUPFAM" id="SSF102114">
    <property type="entry name" value="Radical SAM enzymes"/>
    <property type="match status" value="1"/>
</dbReference>
<keyword evidence="4" id="KW-0408">Iron</keyword>
<dbReference type="InterPro" id="IPR007197">
    <property type="entry name" value="rSAM"/>
</dbReference>
<evidence type="ECO:0000256" key="3">
    <source>
        <dbReference type="ARBA" id="ARBA00022723"/>
    </source>
</evidence>
<dbReference type="CDD" id="cd21109">
    <property type="entry name" value="SPASM"/>
    <property type="match status" value="1"/>
</dbReference>
<dbReference type="InterPro" id="IPR023867">
    <property type="entry name" value="Sulphatase_maturase_rSAM"/>
</dbReference>
<dbReference type="Pfam" id="PF04055">
    <property type="entry name" value="Radical_SAM"/>
    <property type="match status" value="1"/>
</dbReference>
<dbReference type="InterPro" id="IPR058240">
    <property type="entry name" value="rSAM_sf"/>
</dbReference>
<organism evidence="8 9">
    <name type="scientific">Aquariibacter lacus</name>
    <dbReference type="NCBI Taxonomy" id="2801332"/>
    <lineage>
        <taxon>Bacteria</taxon>
        <taxon>Pseudomonadati</taxon>
        <taxon>Pseudomonadota</taxon>
        <taxon>Betaproteobacteria</taxon>
        <taxon>Burkholderiales</taxon>
        <taxon>Sphaerotilaceae</taxon>
        <taxon>Aquariibacter</taxon>
    </lineage>
</organism>
<dbReference type="RefSeq" id="WP_201825481.1">
    <property type="nucleotide sequence ID" value="NZ_JAERRA010000001.1"/>
</dbReference>
<dbReference type="PROSITE" id="PS51918">
    <property type="entry name" value="RADICAL_SAM"/>
    <property type="match status" value="1"/>
</dbReference>
<protein>
    <submittedName>
        <fullName evidence="8">Radical SAM protein</fullName>
    </submittedName>
</protein>
<keyword evidence="2" id="KW-0949">S-adenosyl-L-methionine</keyword>
<dbReference type="PANTHER" id="PTHR43273">
    <property type="entry name" value="ANAEROBIC SULFATASE-MATURATING ENZYME HOMOLOG ASLB-RELATED"/>
    <property type="match status" value="1"/>
</dbReference>
<evidence type="ECO:0000256" key="1">
    <source>
        <dbReference type="ARBA" id="ARBA00001966"/>
    </source>
</evidence>
<dbReference type="CDD" id="cd01335">
    <property type="entry name" value="Radical_SAM"/>
    <property type="match status" value="1"/>
</dbReference>
<dbReference type="EMBL" id="JAERRA010000001">
    <property type="protein sequence ID" value="MBL0719889.1"/>
    <property type="molecule type" value="Genomic_DNA"/>
</dbReference>
<sequence>MTSNQRAAYDAQRQCADTGPLCHAPASNMYFGMTGTVGACCYNRSEAYGQYPQSSVRQLWDSATRKALDAAMRDPDIPLAGGCRLCALPYEAGNFQGMVARAFDSLSAPKPQAMHWLQRIKGRLGRSEPAPVYPRQMDFELSNTCNLECSMCNGYFSSLIREKREKLPPLLSPYDSDFVAQLREFIPHLKRARFYGGEPFLIPIYHEIWDAMIELNPGMEVVITTNGTVLNERVKRVLDRLTGRLVMSIDSRVQATYESIRVGANYAQVMRNVDHFVERLAGKDMLSMAICPMPGNAAEVPELLDWCNRNKVRIYFNVVSQPTGASLRSLSVETLHALARQYDAVDCPRGTALERDNAEVFEGLRLQVRHWAETAVAARERYVPLMKLLRSAEAGGDDLQARVVRRELDLRTRDTASPEDLLSYGDEQSMSRFDFLFAYLRAAGETYLAEQGWTGAEAEVVRQRLAGVETLIRGMDLDPELLVRNVVLSSPCLTVQAVLRHDDASLARMMGTLAARAAQVKVPVVAA</sequence>
<keyword evidence="5" id="KW-0411">Iron-sulfur</keyword>
<dbReference type="GO" id="GO:0016491">
    <property type="term" value="F:oxidoreductase activity"/>
    <property type="evidence" value="ECO:0007669"/>
    <property type="project" value="InterPro"/>
</dbReference>
<evidence type="ECO:0000256" key="6">
    <source>
        <dbReference type="ARBA" id="ARBA00023601"/>
    </source>
</evidence>
<proteinExistence type="inferred from homology"/>
<evidence type="ECO:0000256" key="2">
    <source>
        <dbReference type="ARBA" id="ARBA00022691"/>
    </source>
</evidence>
<keyword evidence="9" id="KW-1185">Reference proteome</keyword>
<dbReference type="Gene3D" id="3.20.20.70">
    <property type="entry name" value="Aldolase class I"/>
    <property type="match status" value="1"/>
</dbReference>
<dbReference type="SFLD" id="SFLDS00029">
    <property type="entry name" value="Radical_SAM"/>
    <property type="match status" value="1"/>
</dbReference>
<evidence type="ECO:0000256" key="4">
    <source>
        <dbReference type="ARBA" id="ARBA00023004"/>
    </source>
</evidence>
<gene>
    <name evidence="8" type="ORF">JI742_08300</name>
</gene>
<keyword evidence="3" id="KW-0479">Metal-binding</keyword>
<feature type="domain" description="Radical SAM core" evidence="7">
    <location>
        <begin position="131"/>
        <end position="365"/>
    </location>
</feature>
<evidence type="ECO:0000256" key="5">
    <source>
        <dbReference type="ARBA" id="ARBA00023014"/>
    </source>
</evidence>
<dbReference type="PANTHER" id="PTHR43273:SF3">
    <property type="entry name" value="ANAEROBIC SULFATASE-MATURATING ENZYME HOMOLOG ASLB-RELATED"/>
    <property type="match status" value="1"/>
</dbReference>
<evidence type="ECO:0000313" key="9">
    <source>
        <dbReference type="Proteomes" id="UP000643207"/>
    </source>
</evidence>
<evidence type="ECO:0000259" key="7">
    <source>
        <dbReference type="PROSITE" id="PS51918"/>
    </source>
</evidence>
<dbReference type="GO" id="GO:0046872">
    <property type="term" value="F:metal ion binding"/>
    <property type="evidence" value="ECO:0007669"/>
    <property type="project" value="UniProtKB-KW"/>
</dbReference>
<evidence type="ECO:0000313" key="8">
    <source>
        <dbReference type="EMBL" id="MBL0719889.1"/>
    </source>
</evidence>
<dbReference type="GO" id="GO:0051536">
    <property type="term" value="F:iron-sulfur cluster binding"/>
    <property type="evidence" value="ECO:0007669"/>
    <property type="project" value="UniProtKB-KW"/>
</dbReference>
<accession>A0A9X0XE23</accession>
<dbReference type="InterPro" id="IPR013785">
    <property type="entry name" value="Aldolase_TIM"/>
</dbReference>
<reference evidence="8 9" key="1">
    <citation type="submission" date="2021-01" db="EMBL/GenBank/DDBJ databases">
        <title>Piscinibacter sp. Jin2 Genome sequencing and assembly.</title>
        <authorList>
            <person name="Kim I."/>
        </authorList>
    </citation>
    <scope>NUCLEOTIDE SEQUENCE [LARGE SCALE GENOMIC DNA]</scope>
    <source>
        <strain evidence="8 9">Jin2</strain>
    </source>
</reference>
<comment type="cofactor">
    <cofactor evidence="1">
        <name>[4Fe-4S] cluster</name>
        <dbReference type="ChEBI" id="CHEBI:49883"/>
    </cofactor>
</comment>
<dbReference type="Proteomes" id="UP000643207">
    <property type="component" value="Unassembled WGS sequence"/>
</dbReference>